<dbReference type="EMBL" id="JAPFFF010000035">
    <property type="protein sequence ID" value="KAK8843259.1"/>
    <property type="molecule type" value="Genomic_DNA"/>
</dbReference>
<sequence length="81" mass="9472">MTKFLVNEVLGSNIIVFNHSSLERKLFNIEELYTNLFGTMVINAYGMPSYNRVTNRKAKYSQKRSLFKYSDAVLKTLNRMI</sequence>
<reference evidence="1 2" key="1">
    <citation type="submission" date="2024-04" db="EMBL/GenBank/DDBJ databases">
        <title>Tritrichomonas musculus Genome.</title>
        <authorList>
            <person name="Alves-Ferreira E."/>
            <person name="Grigg M."/>
            <person name="Lorenzi H."/>
            <person name="Galac M."/>
        </authorList>
    </citation>
    <scope>NUCLEOTIDE SEQUENCE [LARGE SCALE GENOMIC DNA]</scope>
    <source>
        <strain evidence="1 2">EAF2021</strain>
    </source>
</reference>
<gene>
    <name evidence="1" type="ORF">M9Y10_025114</name>
</gene>
<name>A0ABR2HAI9_9EUKA</name>
<evidence type="ECO:0000313" key="1">
    <source>
        <dbReference type="EMBL" id="KAK8843259.1"/>
    </source>
</evidence>
<evidence type="ECO:0008006" key="3">
    <source>
        <dbReference type="Google" id="ProtNLM"/>
    </source>
</evidence>
<evidence type="ECO:0000313" key="2">
    <source>
        <dbReference type="Proteomes" id="UP001470230"/>
    </source>
</evidence>
<protein>
    <recommendedName>
        <fullName evidence="3">Ribosomal protein L23</fullName>
    </recommendedName>
</protein>
<proteinExistence type="predicted"/>
<organism evidence="1 2">
    <name type="scientific">Tritrichomonas musculus</name>
    <dbReference type="NCBI Taxonomy" id="1915356"/>
    <lineage>
        <taxon>Eukaryota</taxon>
        <taxon>Metamonada</taxon>
        <taxon>Parabasalia</taxon>
        <taxon>Tritrichomonadida</taxon>
        <taxon>Tritrichomonadidae</taxon>
        <taxon>Tritrichomonas</taxon>
    </lineage>
</organism>
<accession>A0ABR2HAI9</accession>
<dbReference type="Proteomes" id="UP001470230">
    <property type="component" value="Unassembled WGS sequence"/>
</dbReference>
<keyword evidence="2" id="KW-1185">Reference proteome</keyword>
<comment type="caution">
    <text evidence="1">The sequence shown here is derived from an EMBL/GenBank/DDBJ whole genome shotgun (WGS) entry which is preliminary data.</text>
</comment>